<dbReference type="Pfam" id="PF00953">
    <property type="entry name" value="Glycos_transf_4"/>
    <property type="match status" value="1"/>
</dbReference>
<feature type="transmembrane region" description="Helical" evidence="19">
    <location>
        <begin position="201"/>
        <end position="222"/>
    </location>
</feature>
<evidence type="ECO:0000256" key="19">
    <source>
        <dbReference type="SAM" id="Phobius"/>
    </source>
</evidence>
<feature type="transmembrane region" description="Helical" evidence="19">
    <location>
        <begin position="322"/>
        <end position="342"/>
    </location>
</feature>
<accession>A0A9W6T6B1</accession>
<evidence type="ECO:0000256" key="4">
    <source>
        <dbReference type="ARBA" id="ARBA00009317"/>
    </source>
</evidence>
<reference evidence="20" key="1">
    <citation type="submission" date="2023-04" db="EMBL/GenBank/DDBJ databases">
        <title>Candida boidinii NBRC 10035.</title>
        <authorList>
            <person name="Ichikawa N."/>
            <person name="Sato H."/>
            <person name="Tonouchi N."/>
        </authorList>
    </citation>
    <scope>NUCLEOTIDE SEQUENCE</scope>
    <source>
        <strain evidence="20">NBRC 10035</strain>
    </source>
</reference>
<gene>
    <name evidence="20" type="ORF">Cboi02_000523200</name>
</gene>
<comment type="caution">
    <text evidence="20">The sequence shown here is derived from an EMBL/GenBank/DDBJ whole genome shotgun (WGS) entry which is preliminary data.</text>
</comment>
<evidence type="ECO:0000256" key="2">
    <source>
        <dbReference type="ARBA" id="ARBA00004477"/>
    </source>
</evidence>
<keyword evidence="9 19" id="KW-0812">Transmembrane</keyword>
<evidence type="ECO:0000256" key="6">
    <source>
        <dbReference type="ARBA" id="ARBA00017659"/>
    </source>
</evidence>
<protein>
    <recommendedName>
        <fullName evidence="6">UDP-N-acetylglucosamine--dolichyl-phosphate N-acetylglucosaminephosphotransferase</fullName>
        <ecNumber evidence="5">2.7.8.15</ecNumber>
    </recommendedName>
    <alternativeName>
        <fullName evidence="15">GlcNAc-1-P transferase</fullName>
    </alternativeName>
    <alternativeName>
        <fullName evidence="16">N-acetylglucosamine-1-phosphate transferase</fullName>
    </alternativeName>
</protein>
<feature type="transmembrane region" description="Helical" evidence="19">
    <location>
        <begin position="157"/>
        <end position="181"/>
    </location>
</feature>
<evidence type="ECO:0000256" key="7">
    <source>
        <dbReference type="ARBA" id="ARBA00022676"/>
    </source>
</evidence>
<evidence type="ECO:0000256" key="12">
    <source>
        <dbReference type="ARBA" id="ARBA00022842"/>
    </source>
</evidence>
<dbReference type="CDD" id="cd06855">
    <property type="entry name" value="GT_GPT_euk"/>
    <property type="match status" value="1"/>
</dbReference>
<evidence type="ECO:0000313" key="21">
    <source>
        <dbReference type="Proteomes" id="UP001165120"/>
    </source>
</evidence>
<dbReference type="GO" id="GO:0046872">
    <property type="term" value="F:metal ion binding"/>
    <property type="evidence" value="ECO:0007669"/>
    <property type="project" value="UniProtKB-KW"/>
</dbReference>
<sequence>MLAYITTPIGLGLIFQASSNFQPLSAAIGFSLLGYNITSYVIPKVSSSFIERGLFGKDLSKIGKPVIPETMGVIPAITYLFIMCFFIPFMFYKYLVVETNDFGFSGSVEDSISSIVKSNLFPHNKLSSFLSGVLCLESMILLGLMDDLFDIRWRHKFFLPAIASIPLLIVYYIDFGVTSILIPNFLKKLLSIEQNSIDVSYFYYCYMGAVAIFCPNSVNILAGVNGLEVGQTVVIAVLLLMNDFYYMFASGSLYQPAINSPAYSIHLFSACMLIPFMGVALAMLRFNWFPARAFVGDTWCYFSGMVFAVVGISGHFSKTLMLFFIPQIINFIYSTPQLFGFVPCPRHRLPKFNPKDGLLYNSMTVYSEFEDKKLHPLFYQIFLVLEKVKLIKLVKEIDPTTKKIIIKESSNLTIINLVLIWTGPLREDSLCSVILFIQFLIGFAMLIFRHTIAPYIFGFDNSWNMLNRFY</sequence>
<keyword evidence="14 19" id="KW-0472">Membrane</keyword>
<comment type="pathway">
    <text evidence="3">Protein modification; protein glycosylation.</text>
</comment>
<evidence type="ECO:0000256" key="16">
    <source>
        <dbReference type="ARBA" id="ARBA00033238"/>
    </source>
</evidence>
<dbReference type="EMBL" id="BSXN01002436">
    <property type="protein sequence ID" value="GME76578.1"/>
    <property type="molecule type" value="Genomic_DNA"/>
</dbReference>
<dbReference type="PANTHER" id="PTHR10571:SF0">
    <property type="entry name" value="UDP-N-ACETYLGLUCOSAMINE--DOLICHYL-PHOSPHATE N-ACETYLGLUCOSAMINEPHOSPHOTRANSFERASE"/>
    <property type="match status" value="1"/>
</dbReference>
<evidence type="ECO:0000256" key="1">
    <source>
        <dbReference type="ARBA" id="ARBA00001946"/>
    </source>
</evidence>
<feature type="transmembrane region" description="Helical" evidence="19">
    <location>
        <begin position="433"/>
        <end position="457"/>
    </location>
</feature>
<dbReference type="AlphaFoldDB" id="A0A9W6T6B1"/>
<feature type="transmembrane region" description="Helical" evidence="19">
    <location>
        <begin position="126"/>
        <end position="145"/>
    </location>
</feature>
<evidence type="ECO:0000256" key="13">
    <source>
        <dbReference type="ARBA" id="ARBA00022989"/>
    </source>
</evidence>
<feature type="transmembrane region" description="Helical" evidence="19">
    <location>
        <begin position="71"/>
        <end position="92"/>
    </location>
</feature>
<evidence type="ECO:0000256" key="17">
    <source>
        <dbReference type="ARBA" id="ARBA00044717"/>
    </source>
</evidence>
<evidence type="ECO:0000313" key="20">
    <source>
        <dbReference type="EMBL" id="GME76578.1"/>
    </source>
</evidence>
<comment type="similarity">
    <text evidence="4">Belongs to the glycosyltransferase 4 family.</text>
</comment>
<evidence type="ECO:0000256" key="3">
    <source>
        <dbReference type="ARBA" id="ARBA00004922"/>
    </source>
</evidence>
<evidence type="ECO:0000256" key="11">
    <source>
        <dbReference type="ARBA" id="ARBA00022824"/>
    </source>
</evidence>
<keyword evidence="21" id="KW-1185">Reference proteome</keyword>
<evidence type="ECO:0000256" key="18">
    <source>
        <dbReference type="ARBA" id="ARBA00045078"/>
    </source>
</evidence>
<comment type="subcellular location">
    <subcellularLocation>
        <location evidence="2">Endoplasmic reticulum membrane</location>
        <topology evidence="2">Multi-pass membrane protein</topology>
    </subcellularLocation>
</comment>
<keyword evidence="10" id="KW-0479">Metal-binding</keyword>
<feature type="transmembrane region" description="Helical" evidence="19">
    <location>
        <begin position="20"/>
        <end position="42"/>
    </location>
</feature>
<comment type="cofactor">
    <cofactor evidence="1">
        <name>Mg(2+)</name>
        <dbReference type="ChEBI" id="CHEBI:18420"/>
    </cofactor>
</comment>
<keyword evidence="7" id="KW-0328">Glycosyltransferase</keyword>
<evidence type="ECO:0000256" key="9">
    <source>
        <dbReference type="ARBA" id="ARBA00022692"/>
    </source>
</evidence>
<dbReference type="GO" id="GO:0006488">
    <property type="term" value="P:dolichol-linked oligosaccharide biosynthetic process"/>
    <property type="evidence" value="ECO:0007669"/>
    <property type="project" value="InterPro"/>
</dbReference>
<dbReference type="GO" id="GO:0016757">
    <property type="term" value="F:glycosyltransferase activity"/>
    <property type="evidence" value="ECO:0007669"/>
    <property type="project" value="UniProtKB-KW"/>
</dbReference>
<keyword evidence="13 19" id="KW-1133">Transmembrane helix</keyword>
<keyword evidence="11" id="KW-0256">Endoplasmic reticulum</keyword>
<feature type="transmembrane region" description="Helical" evidence="19">
    <location>
        <begin position="263"/>
        <end position="286"/>
    </location>
</feature>
<keyword evidence="8" id="KW-0808">Transferase</keyword>
<evidence type="ECO:0000256" key="5">
    <source>
        <dbReference type="ARBA" id="ARBA00013225"/>
    </source>
</evidence>
<feature type="transmembrane region" description="Helical" evidence="19">
    <location>
        <begin position="229"/>
        <end position="248"/>
    </location>
</feature>
<evidence type="ECO:0000256" key="10">
    <source>
        <dbReference type="ARBA" id="ARBA00022723"/>
    </source>
</evidence>
<comment type="function">
    <text evidence="17">UDP-N-acetylglucosamine--dolichyl-phosphate N-acetylglucosaminephosphotransferase that operates in the biosynthetic pathway of dolichol-linked oligosaccharides, the glycan precursors employed in protein asparagine (N)-glycosylation. The assembly of dolichol-linked oligosaccharides begins on the cytosolic side of the endoplasmic reticulum membrane and finishes in its lumen. The sequential addition of sugars to dolichol pyrophosphate produces dolichol-linked oligosaccharides containing fourteen sugars, including two GlcNAcs, nine mannoses and three glucoses. Once assembled, the oligosaccharide is transferred from the lipid to nascent proteins by oligosaccharyltransferases. Catalyzes the initial step of dolichol-linked oligosaccharide biosynthesis, transfering GlcNAc-1-P from cytosolic UDP-GlcNAc onto the carrier lipid dolichyl phosphate (P-dolichol), yielding GlcNAc-P-P-dolichol embedded in the cytoplasmic leaflet of the endoplasmic reticulum membrane.</text>
</comment>
<dbReference type="PANTHER" id="PTHR10571">
    <property type="entry name" value="UDP-N-ACETYLGLUCOSAMINE--DOLICHYL-PHOSPHATE N-ACETYLGLUCOSAMINEPHOSPHOTRANSFERASE"/>
    <property type="match status" value="1"/>
</dbReference>
<name>A0A9W6T6B1_CANBO</name>
<dbReference type="Proteomes" id="UP001165120">
    <property type="component" value="Unassembled WGS sequence"/>
</dbReference>
<feature type="transmembrane region" description="Helical" evidence="19">
    <location>
        <begin position="298"/>
        <end position="316"/>
    </location>
</feature>
<dbReference type="InterPro" id="IPR033895">
    <property type="entry name" value="GPT"/>
</dbReference>
<dbReference type="EC" id="2.7.8.15" evidence="5"/>
<dbReference type="GO" id="GO:0003975">
    <property type="term" value="F:UDP-N-acetylglucosamine-dolichyl-phosphate N-acetylglucosaminephosphotransferase activity"/>
    <property type="evidence" value="ECO:0007669"/>
    <property type="project" value="UniProtKB-EC"/>
</dbReference>
<comment type="catalytic activity">
    <reaction evidence="18">
        <text>a di-trans,poly-cis-dolichyl phosphate + UDP-N-acetyl-alpha-D-glucosamine = an N-acetyl-alpha-D-glucosaminyl-diphospho-di-trans,poly-cis-dolichol + UMP</text>
        <dbReference type="Rhea" id="RHEA:13289"/>
        <dbReference type="Rhea" id="RHEA-COMP:19498"/>
        <dbReference type="Rhea" id="RHEA-COMP:19507"/>
        <dbReference type="ChEBI" id="CHEBI:57683"/>
        <dbReference type="ChEBI" id="CHEBI:57705"/>
        <dbReference type="ChEBI" id="CHEBI:57865"/>
        <dbReference type="ChEBI" id="CHEBI:58427"/>
        <dbReference type="EC" id="2.7.8.15"/>
    </reaction>
    <physiologicalReaction direction="left-to-right" evidence="18">
        <dbReference type="Rhea" id="RHEA:13290"/>
    </physiologicalReaction>
</comment>
<evidence type="ECO:0000256" key="14">
    <source>
        <dbReference type="ARBA" id="ARBA00023136"/>
    </source>
</evidence>
<evidence type="ECO:0000256" key="8">
    <source>
        <dbReference type="ARBA" id="ARBA00022679"/>
    </source>
</evidence>
<dbReference type="GO" id="GO:0005789">
    <property type="term" value="C:endoplasmic reticulum membrane"/>
    <property type="evidence" value="ECO:0007669"/>
    <property type="project" value="UniProtKB-SubCell"/>
</dbReference>
<organism evidence="20 21">
    <name type="scientific">Candida boidinii</name>
    <name type="common">Yeast</name>
    <dbReference type="NCBI Taxonomy" id="5477"/>
    <lineage>
        <taxon>Eukaryota</taxon>
        <taxon>Fungi</taxon>
        <taxon>Dikarya</taxon>
        <taxon>Ascomycota</taxon>
        <taxon>Saccharomycotina</taxon>
        <taxon>Pichiomycetes</taxon>
        <taxon>Pichiales</taxon>
        <taxon>Pichiaceae</taxon>
        <taxon>Ogataea</taxon>
        <taxon>Ogataea/Candida clade</taxon>
    </lineage>
</organism>
<dbReference type="InterPro" id="IPR000715">
    <property type="entry name" value="Glycosyl_transferase_4"/>
</dbReference>
<keyword evidence="12" id="KW-0460">Magnesium</keyword>
<proteinExistence type="inferred from homology"/>
<evidence type="ECO:0000256" key="15">
    <source>
        <dbReference type="ARBA" id="ARBA00029567"/>
    </source>
</evidence>